<evidence type="ECO:0000256" key="3">
    <source>
        <dbReference type="ARBA" id="ARBA00022692"/>
    </source>
</evidence>
<dbReference type="InterPro" id="IPR050545">
    <property type="entry name" value="Mycobact_MmpL"/>
</dbReference>
<dbReference type="RefSeq" id="WP_070658857.1">
    <property type="nucleotide sequence ID" value="NZ_MSKM01000013.1"/>
</dbReference>
<dbReference type="AlphaFoldDB" id="A0A1Q8W0E5"/>
<comment type="subcellular location">
    <subcellularLocation>
        <location evidence="1">Cell membrane</location>
        <topology evidence="1">Multi-pass membrane protein</topology>
    </subcellularLocation>
</comment>
<feature type="transmembrane region" description="Helical" evidence="7">
    <location>
        <begin position="682"/>
        <end position="701"/>
    </location>
</feature>
<evidence type="ECO:0000259" key="8">
    <source>
        <dbReference type="PROSITE" id="PS50156"/>
    </source>
</evidence>
<protein>
    <recommendedName>
        <fullName evidence="8">SSD domain-containing protein</fullName>
    </recommendedName>
</protein>
<reference evidence="9 10" key="1">
    <citation type="submission" date="2016-12" db="EMBL/GenBank/DDBJ databases">
        <title>Genomic comparison of strains in the 'Actinomyces naeslundii' group.</title>
        <authorList>
            <person name="Mughal S.R."/>
            <person name="Do T."/>
            <person name="Gilbert S.C."/>
            <person name="Witherden E.A."/>
            <person name="Didelot X."/>
            <person name="Beighton D."/>
        </authorList>
    </citation>
    <scope>NUCLEOTIDE SEQUENCE [LARGE SCALE GENOMIC DNA]</scope>
    <source>
        <strain evidence="9 10">MMRCO6-1</strain>
    </source>
</reference>
<evidence type="ECO:0000256" key="1">
    <source>
        <dbReference type="ARBA" id="ARBA00004651"/>
    </source>
</evidence>
<feature type="region of interest" description="Disordered" evidence="6">
    <location>
        <begin position="742"/>
        <end position="782"/>
    </location>
</feature>
<dbReference type="PANTHER" id="PTHR33406:SF13">
    <property type="entry name" value="MEMBRANE PROTEIN YDFJ"/>
    <property type="match status" value="1"/>
</dbReference>
<feature type="transmembrane region" description="Helical" evidence="7">
    <location>
        <begin position="181"/>
        <end position="202"/>
    </location>
</feature>
<evidence type="ECO:0000256" key="2">
    <source>
        <dbReference type="ARBA" id="ARBA00022475"/>
    </source>
</evidence>
<evidence type="ECO:0000313" key="9">
    <source>
        <dbReference type="EMBL" id="OLO54364.1"/>
    </source>
</evidence>
<feature type="transmembrane region" description="Helical" evidence="7">
    <location>
        <begin position="317"/>
        <end position="340"/>
    </location>
</feature>
<feature type="transmembrane region" description="Helical" evidence="7">
    <location>
        <begin position="214"/>
        <end position="235"/>
    </location>
</feature>
<feature type="compositionally biased region" description="Acidic residues" evidence="6">
    <location>
        <begin position="759"/>
        <end position="772"/>
    </location>
</feature>
<evidence type="ECO:0000313" key="10">
    <source>
        <dbReference type="Proteomes" id="UP000185772"/>
    </source>
</evidence>
<evidence type="ECO:0000256" key="5">
    <source>
        <dbReference type="ARBA" id="ARBA00023136"/>
    </source>
</evidence>
<feature type="transmembrane region" description="Helical" evidence="7">
    <location>
        <begin position="375"/>
        <end position="399"/>
    </location>
</feature>
<keyword evidence="5 7" id="KW-0472">Membrane</keyword>
<gene>
    <name evidence="9" type="ORF">BKH27_03975</name>
</gene>
<name>A0A1Q8W0E5_9ACTO</name>
<dbReference type="SUPFAM" id="SSF82866">
    <property type="entry name" value="Multidrug efflux transporter AcrB transmembrane domain"/>
    <property type="match status" value="2"/>
</dbReference>
<dbReference type="InterPro" id="IPR004869">
    <property type="entry name" value="MMPL_dom"/>
</dbReference>
<dbReference type="Proteomes" id="UP000185772">
    <property type="component" value="Unassembled WGS sequence"/>
</dbReference>
<evidence type="ECO:0000256" key="6">
    <source>
        <dbReference type="SAM" id="MobiDB-lite"/>
    </source>
</evidence>
<proteinExistence type="predicted"/>
<feature type="transmembrane region" description="Helical" evidence="7">
    <location>
        <begin position="241"/>
        <end position="261"/>
    </location>
</feature>
<dbReference type="EMBL" id="MSKM01000013">
    <property type="protein sequence ID" value="OLO54364.1"/>
    <property type="molecule type" value="Genomic_DNA"/>
</dbReference>
<dbReference type="InterPro" id="IPR000731">
    <property type="entry name" value="SSD"/>
</dbReference>
<feature type="transmembrane region" description="Helical" evidence="7">
    <location>
        <begin position="660"/>
        <end position="676"/>
    </location>
</feature>
<dbReference type="GO" id="GO:0005886">
    <property type="term" value="C:plasma membrane"/>
    <property type="evidence" value="ECO:0007669"/>
    <property type="project" value="UniProtKB-SubCell"/>
</dbReference>
<keyword evidence="4 7" id="KW-1133">Transmembrane helix</keyword>
<sequence>MSNFLLSLGRWCARHATRVLAAWVLLIAALGGVVATTGIQLDDTFTISGTESMRGLEVLSDRLPQAAGTSEQVLITSSNGRIENHAPAVNAFALRASQIDGVATVSPPFGDKAAGVAPTVSADGTHVLVQVQTDASVGSITTGTTPKAKTVAQDLDTLAERAEAMDPSLTVQRSGNIDQEVGIGISAVELVGVAIAAIVLLITFGSLAAAGTPLVAAAVGVGVGMLGILATASITDINSTTPVLAVMIGLAVSIDYALFIVSRAREYLADGVDPAEAAGRATATSGGAVVFAGTTVIVALCGLSVAGIRFLTTMGLASAAVVAVAVLVALTVVPALIGLLGQRLLPRRRKAADVGADADRRPASRWVRTVTRRPWVTIGAVVVLLGLCAVPASGLRLALTDNGFAEKGTQQRETYDAVAAAYGEGYNSPIVVIADVSQPSGSVAAVQGLAHDLSQLDGVEGVSLATPNEDGTLAFVQLRPEKSQTDPSTMELVRNIRSHAGDYESRYGLTNVMVTGQTAVAIDVAEELNAALIPFGIVVVGLSLILLMVVFRSIAVPVTATLGYLLSLGAGMGAVGAVFGWGWAADLLAVSKVGAVISFLPVIVMGVLFGLAMDYQVFLVSRMREEWTRRRGDAAAATPEARREAAVAAVEAGFQGSAKVVVAAAVIMIGVFMAFVHTDNVYVKPIALGLTVGIAADAFLVRMTLIPALMTALGEKAWWLPAWLDRLLPVVDVEGEGLEQALEQEEAGAGQSARPVTDCSDDEGEDSEGAEDAEGRQAAVVS</sequence>
<keyword evidence="3 7" id="KW-0812">Transmembrane</keyword>
<feature type="transmembrane region" description="Helical" evidence="7">
    <location>
        <begin position="288"/>
        <end position="311"/>
    </location>
</feature>
<feature type="transmembrane region" description="Helical" evidence="7">
    <location>
        <begin position="596"/>
        <end position="621"/>
    </location>
</feature>
<dbReference type="Gene3D" id="1.20.1640.10">
    <property type="entry name" value="Multidrug efflux transporter AcrB transmembrane domain"/>
    <property type="match status" value="2"/>
</dbReference>
<dbReference type="PROSITE" id="PS50156">
    <property type="entry name" value="SSD"/>
    <property type="match status" value="1"/>
</dbReference>
<feature type="domain" description="SSD" evidence="8">
    <location>
        <begin position="207"/>
        <end position="339"/>
    </location>
</feature>
<keyword evidence="2" id="KW-1003">Cell membrane</keyword>
<evidence type="ECO:0000256" key="7">
    <source>
        <dbReference type="SAM" id="Phobius"/>
    </source>
</evidence>
<feature type="transmembrane region" description="Helical" evidence="7">
    <location>
        <begin position="563"/>
        <end position="584"/>
    </location>
</feature>
<feature type="transmembrane region" description="Helical" evidence="7">
    <location>
        <begin position="531"/>
        <end position="551"/>
    </location>
</feature>
<evidence type="ECO:0000256" key="4">
    <source>
        <dbReference type="ARBA" id="ARBA00022989"/>
    </source>
</evidence>
<organism evidence="9 10">
    <name type="scientific">Actinomyces oris</name>
    <dbReference type="NCBI Taxonomy" id="544580"/>
    <lineage>
        <taxon>Bacteria</taxon>
        <taxon>Bacillati</taxon>
        <taxon>Actinomycetota</taxon>
        <taxon>Actinomycetes</taxon>
        <taxon>Actinomycetales</taxon>
        <taxon>Actinomycetaceae</taxon>
        <taxon>Actinomyces</taxon>
    </lineage>
</organism>
<accession>A0A1Q8W0E5</accession>
<dbReference type="Pfam" id="PF03176">
    <property type="entry name" value="MMPL"/>
    <property type="match status" value="2"/>
</dbReference>
<comment type="caution">
    <text evidence="9">The sequence shown here is derived from an EMBL/GenBank/DDBJ whole genome shotgun (WGS) entry which is preliminary data.</text>
</comment>
<dbReference type="PANTHER" id="PTHR33406">
    <property type="entry name" value="MEMBRANE PROTEIN MJ1562-RELATED"/>
    <property type="match status" value="1"/>
</dbReference>